<dbReference type="AlphaFoldDB" id="A0A8X9A0S3"/>
<name>A0A8X9A0S3_SALSN</name>
<dbReference type="InterPro" id="IPR015683">
    <property type="entry name" value="Ionotropic_Glu_rcpt"/>
</dbReference>
<gene>
    <name evidence="1" type="ORF">SASPL_115946</name>
</gene>
<reference evidence="1" key="2">
    <citation type="submission" date="2020-08" db="EMBL/GenBank/DDBJ databases">
        <title>Plant Genome Project.</title>
        <authorList>
            <person name="Zhang R.-G."/>
        </authorList>
    </citation>
    <scope>NUCLEOTIDE SEQUENCE</scope>
    <source>
        <strain evidence="1">Huo1</strain>
        <tissue evidence="1">Leaf</tissue>
    </source>
</reference>
<dbReference type="PANTHER" id="PTHR34836:SF1">
    <property type="entry name" value="OS09G0428600 PROTEIN"/>
    <property type="match status" value="1"/>
</dbReference>
<evidence type="ECO:0000313" key="2">
    <source>
        <dbReference type="Proteomes" id="UP000298416"/>
    </source>
</evidence>
<accession>A0A8X9A0S3</accession>
<evidence type="ECO:0000313" key="1">
    <source>
        <dbReference type="EMBL" id="KAG6425507.1"/>
    </source>
</evidence>
<protein>
    <submittedName>
        <fullName evidence="1">Uncharacterized protein</fullName>
    </submittedName>
</protein>
<dbReference type="Gene3D" id="3.40.50.2300">
    <property type="match status" value="1"/>
</dbReference>
<comment type="caution">
    <text evidence="1">The sequence shown here is derived from an EMBL/GenBank/DDBJ whole genome shotgun (WGS) entry which is preliminary data.</text>
</comment>
<proteinExistence type="predicted"/>
<sequence length="375" mass="41539">MEREMHGIEARKIQILQANNKEACKAGDIVVNPIFDSGNIVVEGGGSVFKTASESDQPAETVAMREINDVDSRDDDDFQGVNRHIRWVSDDINPFKPAETGELMYDGTYYLDDGLEVARMLPICNALPPVENLECRENCLEVVVDDGLVATIVYEESPSTVEDDELILDFELTISKRKDVALVLDPNLASNVTSVVSQREVERVGIATNSGSISGITIDATFDRAMLFPKQDSNILLPCYCVDAPIVEKFGWKEVLMGYNNSNYGRASMPILRVNLLTSKALVSHQSVVSFTMDQHSLPHSKLLTLQPRVFVDYIPLDLGAHFSTVAREVGLTDMGCAWLIAVSLSMEALEEDFHILRQGVLIGREETRLSCPLR</sequence>
<dbReference type="Proteomes" id="UP000298416">
    <property type="component" value="Unassembled WGS sequence"/>
</dbReference>
<dbReference type="EMBL" id="PNBA02000005">
    <property type="protein sequence ID" value="KAG6425507.1"/>
    <property type="molecule type" value="Genomic_DNA"/>
</dbReference>
<keyword evidence="2" id="KW-1185">Reference proteome</keyword>
<dbReference type="PANTHER" id="PTHR34836">
    <property type="entry name" value="OS06G0188250 PROTEIN"/>
    <property type="match status" value="1"/>
</dbReference>
<organism evidence="1">
    <name type="scientific">Salvia splendens</name>
    <name type="common">Scarlet sage</name>
    <dbReference type="NCBI Taxonomy" id="180675"/>
    <lineage>
        <taxon>Eukaryota</taxon>
        <taxon>Viridiplantae</taxon>
        <taxon>Streptophyta</taxon>
        <taxon>Embryophyta</taxon>
        <taxon>Tracheophyta</taxon>
        <taxon>Spermatophyta</taxon>
        <taxon>Magnoliopsida</taxon>
        <taxon>eudicotyledons</taxon>
        <taxon>Gunneridae</taxon>
        <taxon>Pentapetalae</taxon>
        <taxon>asterids</taxon>
        <taxon>lamiids</taxon>
        <taxon>Lamiales</taxon>
        <taxon>Lamiaceae</taxon>
        <taxon>Nepetoideae</taxon>
        <taxon>Mentheae</taxon>
        <taxon>Salviinae</taxon>
        <taxon>Salvia</taxon>
        <taxon>Salvia subgen. Calosphace</taxon>
        <taxon>core Calosphace</taxon>
    </lineage>
</organism>
<reference evidence="1" key="1">
    <citation type="submission" date="2018-01" db="EMBL/GenBank/DDBJ databases">
        <authorList>
            <person name="Mao J.F."/>
        </authorList>
    </citation>
    <scope>NUCLEOTIDE SEQUENCE</scope>
    <source>
        <strain evidence="1">Huo1</strain>
        <tissue evidence="1">Leaf</tissue>
    </source>
</reference>